<feature type="transmembrane region" description="Helical" evidence="1">
    <location>
        <begin position="27"/>
        <end position="49"/>
    </location>
</feature>
<name>A9KES9_COXBN</name>
<proteinExistence type="predicted"/>
<keyword evidence="1" id="KW-0812">Transmembrane</keyword>
<dbReference type="KEGG" id="cbd:CBUD_1988"/>
<sequence>MPRHRKKTSLQRPATSSLPSNAARWNLFFSLFLALFAGVGLGFLFHYLLKGRVDSSFDSNPTPSFEPPSSTSVFNSPPYSAFYQRGHYFMNGFFETLPDSDPISPTVKKKQTSIKRLKQEIIHRIKNLEITVDLRGFPKGGNTLRFIERMKKLLPNSANPRDIKKALDSNLKISVAHPNNPQLPDSKNGKAYFFPARNSMIIIFRPEDNNEMLRRTLCNEMYHAANFARNKEIAKDEGALTLLLQKQRPEAPVMNHDGVVDSNKYFKFREAYRAFDKRFTEIKKQLERNPNDGRLQKFIATFSGYQGDNVIFFFKKTEYLLLREAYPDFPCIKDGFYYWSDKQVYKIVHTVKNGKRIKLATHYYPYYGDPNDKTRGLRAFIYDTHSQIETLLSGQGYGFSFFAQDQDAIIDIYDEFFSYLTTLPRKMLRLIAPEFCDYMAEYRGRPRGRADNSLSASV</sequence>
<organism evidence="2 3">
    <name type="scientific">Coxiella burnetii (strain Dugway 5J108-111)</name>
    <dbReference type="NCBI Taxonomy" id="434922"/>
    <lineage>
        <taxon>Bacteria</taxon>
        <taxon>Pseudomonadati</taxon>
        <taxon>Pseudomonadota</taxon>
        <taxon>Gammaproteobacteria</taxon>
        <taxon>Legionellales</taxon>
        <taxon>Coxiellaceae</taxon>
        <taxon>Coxiella</taxon>
    </lineage>
</organism>
<keyword evidence="1" id="KW-0472">Membrane</keyword>
<protein>
    <submittedName>
        <fullName evidence="2">Uncharacterized protein</fullName>
    </submittedName>
</protein>
<evidence type="ECO:0000256" key="1">
    <source>
        <dbReference type="SAM" id="Phobius"/>
    </source>
</evidence>
<dbReference type="Proteomes" id="UP000008555">
    <property type="component" value="Chromosome"/>
</dbReference>
<dbReference type="RefSeq" id="WP_011997361.1">
    <property type="nucleotide sequence ID" value="NC_009727.1"/>
</dbReference>
<accession>A9KES9</accession>
<keyword evidence="1" id="KW-1133">Transmembrane helix</keyword>
<evidence type="ECO:0000313" key="2">
    <source>
        <dbReference type="EMBL" id="ABS76470.2"/>
    </source>
</evidence>
<dbReference type="AlphaFoldDB" id="A9KES9"/>
<gene>
    <name evidence="2" type="ordered locus">CBUD_1988</name>
</gene>
<dbReference type="HOGENOM" id="CLU_596798_0_0_6"/>
<reference evidence="2 3" key="1">
    <citation type="journal article" date="2009" name="Infect. Immun.">
        <title>Comparative genomics reveal extensive transposon-mediated genomic plasticity and diversity among potential effector proteins within the genus Coxiella.</title>
        <authorList>
            <person name="Beare P.A."/>
            <person name="Unsworth N."/>
            <person name="Andoh M."/>
            <person name="Voth D.E."/>
            <person name="Omsland A."/>
            <person name="Gilk S.D."/>
            <person name="Williams K.P."/>
            <person name="Sobral B.W."/>
            <person name="Kupko J.J.III."/>
            <person name="Porcella S.F."/>
            <person name="Samuel J.E."/>
            <person name="Heinzen R.A."/>
        </authorList>
    </citation>
    <scope>NUCLEOTIDE SEQUENCE [LARGE SCALE GENOMIC DNA]</scope>
    <source>
        <strain evidence="2 3">Dugway 5J108-111</strain>
    </source>
</reference>
<dbReference type="EMBL" id="CP000733">
    <property type="protein sequence ID" value="ABS76470.2"/>
    <property type="molecule type" value="Genomic_DNA"/>
</dbReference>
<evidence type="ECO:0000313" key="3">
    <source>
        <dbReference type="Proteomes" id="UP000008555"/>
    </source>
</evidence>